<evidence type="ECO:0000313" key="2">
    <source>
        <dbReference type="Proteomes" id="UP001054837"/>
    </source>
</evidence>
<evidence type="ECO:0000313" key="1">
    <source>
        <dbReference type="EMBL" id="GIY03820.1"/>
    </source>
</evidence>
<keyword evidence="2" id="KW-1185">Reference proteome</keyword>
<sequence length="141" mass="16050">MTWTSMLHQKIEICALLSSDRRLLQSDRLQLRALPPHSTCKCHPPVGAASINSEYIELVHKHSILDESDRVQLSGLNRHSTCKCHPPVGANSINLECIELVHKHSTMAEDSDFFYPTSIVFTLKNKKHVKSERYRFSNIAN</sequence>
<comment type="caution">
    <text evidence="1">The sequence shown here is derived from an EMBL/GenBank/DDBJ whole genome shotgun (WGS) entry which is preliminary data.</text>
</comment>
<dbReference type="AlphaFoldDB" id="A0AAV4Q488"/>
<dbReference type="Proteomes" id="UP001054837">
    <property type="component" value="Unassembled WGS sequence"/>
</dbReference>
<name>A0AAV4Q488_9ARAC</name>
<reference evidence="1 2" key="1">
    <citation type="submission" date="2021-06" db="EMBL/GenBank/DDBJ databases">
        <title>Caerostris darwini draft genome.</title>
        <authorList>
            <person name="Kono N."/>
            <person name="Arakawa K."/>
        </authorList>
    </citation>
    <scope>NUCLEOTIDE SEQUENCE [LARGE SCALE GENOMIC DNA]</scope>
</reference>
<organism evidence="1 2">
    <name type="scientific">Caerostris darwini</name>
    <dbReference type="NCBI Taxonomy" id="1538125"/>
    <lineage>
        <taxon>Eukaryota</taxon>
        <taxon>Metazoa</taxon>
        <taxon>Ecdysozoa</taxon>
        <taxon>Arthropoda</taxon>
        <taxon>Chelicerata</taxon>
        <taxon>Arachnida</taxon>
        <taxon>Araneae</taxon>
        <taxon>Araneomorphae</taxon>
        <taxon>Entelegynae</taxon>
        <taxon>Araneoidea</taxon>
        <taxon>Araneidae</taxon>
        <taxon>Caerostris</taxon>
    </lineage>
</organism>
<protein>
    <submittedName>
        <fullName evidence="1">Uncharacterized protein</fullName>
    </submittedName>
</protein>
<proteinExistence type="predicted"/>
<accession>A0AAV4Q488</accession>
<gene>
    <name evidence="1" type="ORF">CDAR_367511</name>
</gene>
<dbReference type="EMBL" id="BPLQ01003845">
    <property type="protein sequence ID" value="GIY03820.1"/>
    <property type="molecule type" value="Genomic_DNA"/>
</dbReference>